<dbReference type="SMART" id="SM00733">
    <property type="entry name" value="Mterf"/>
    <property type="match status" value="5"/>
</dbReference>
<evidence type="ECO:0000313" key="4">
    <source>
        <dbReference type="EMBL" id="KAJ8434263.1"/>
    </source>
</evidence>
<gene>
    <name evidence="4" type="ORF">Cgig2_010473</name>
</gene>
<organism evidence="4 5">
    <name type="scientific">Carnegiea gigantea</name>
    <dbReference type="NCBI Taxonomy" id="171969"/>
    <lineage>
        <taxon>Eukaryota</taxon>
        <taxon>Viridiplantae</taxon>
        <taxon>Streptophyta</taxon>
        <taxon>Embryophyta</taxon>
        <taxon>Tracheophyta</taxon>
        <taxon>Spermatophyta</taxon>
        <taxon>Magnoliopsida</taxon>
        <taxon>eudicotyledons</taxon>
        <taxon>Gunneridae</taxon>
        <taxon>Pentapetalae</taxon>
        <taxon>Caryophyllales</taxon>
        <taxon>Cactineae</taxon>
        <taxon>Cactaceae</taxon>
        <taxon>Cactoideae</taxon>
        <taxon>Echinocereeae</taxon>
        <taxon>Carnegiea</taxon>
    </lineage>
</organism>
<evidence type="ECO:0000313" key="5">
    <source>
        <dbReference type="Proteomes" id="UP001153076"/>
    </source>
</evidence>
<dbReference type="FunFam" id="1.25.70.10:FF:000001">
    <property type="entry name" value="Mitochondrial transcription termination factor-like"/>
    <property type="match status" value="1"/>
</dbReference>
<protein>
    <submittedName>
        <fullName evidence="4">Uncharacterized protein</fullName>
    </submittedName>
</protein>
<reference evidence="4" key="1">
    <citation type="submission" date="2022-04" db="EMBL/GenBank/DDBJ databases">
        <title>Carnegiea gigantea Genome sequencing and assembly v2.</title>
        <authorList>
            <person name="Copetti D."/>
            <person name="Sanderson M.J."/>
            <person name="Burquez A."/>
            <person name="Wojciechowski M.F."/>
        </authorList>
    </citation>
    <scope>NUCLEOTIDE SEQUENCE</scope>
    <source>
        <strain evidence="4">SGP5-SGP5p</strain>
        <tissue evidence="4">Aerial part</tissue>
    </source>
</reference>
<keyword evidence="2" id="KW-0805">Transcription regulation</keyword>
<comment type="caution">
    <text evidence="4">The sequence shown here is derived from an EMBL/GenBank/DDBJ whole genome shotgun (WGS) entry which is preliminary data.</text>
</comment>
<dbReference type="OrthoDB" id="637682at2759"/>
<evidence type="ECO:0000256" key="2">
    <source>
        <dbReference type="ARBA" id="ARBA00022472"/>
    </source>
</evidence>
<dbReference type="InterPro" id="IPR003690">
    <property type="entry name" value="MTERF"/>
</dbReference>
<name>A0A9Q1Q9T6_9CARY</name>
<keyword evidence="2" id="KW-0806">Transcription termination</keyword>
<dbReference type="GO" id="GO:0003676">
    <property type="term" value="F:nucleic acid binding"/>
    <property type="evidence" value="ECO:0007669"/>
    <property type="project" value="InterPro"/>
</dbReference>
<sequence length="403" mass="45385">MLKFRRLSFHGLAGEQALSFSLLHGFRHLLLYSTSSSSLQSLADQLVHSLSFSRQQAFSISDKLVQTRRFSGPNKVSDPNVLRKADSVIGFLKQNGLDQSHIRDMVSSLPKILMCKVDKTLKPKFEVLQEHGFSGPDLAVVVSADPSILLCGLNSTILPVLRALGELLSTDDAVAIMKTMKGLKRSSFRTVANFLLPNIALFQNYGIPMELIRKHLLARPSAFVRSTKSLETILIRVEGKLGIPRNSRMFFYGVYLLSSNCERNIESKCQVFKSFGWSQSDIRELMRRGPNCFRLSEENIKKSLNYLMKELGCEPKFVISNVFLLTCSLESRLVPRYRILMVLKEKGLVRQNYAFPSAVKLSESQFLMKFVLPFEEVHQFYAKQTGVPVGAASSKLDEGVTQM</sequence>
<dbReference type="GO" id="GO:0006353">
    <property type="term" value="P:DNA-templated transcription termination"/>
    <property type="evidence" value="ECO:0007669"/>
    <property type="project" value="UniProtKB-KW"/>
</dbReference>
<dbReference type="PANTHER" id="PTHR13068">
    <property type="entry name" value="CGI-12 PROTEIN-RELATED"/>
    <property type="match status" value="1"/>
</dbReference>
<dbReference type="PANTHER" id="PTHR13068:SF231">
    <property type="entry name" value="TRANSCRIPTION TERMINATION FACTOR MTERF2, CHLOROPLASTIC-LIKE"/>
    <property type="match status" value="1"/>
</dbReference>
<keyword evidence="3" id="KW-0809">Transit peptide</keyword>
<dbReference type="EMBL" id="JAKOGI010000489">
    <property type="protein sequence ID" value="KAJ8434263.1"/>
    <property type="molecule type" value="Genomic_DNA"/>
</dbReference>
<keyword evidence="2" id="KW-0804">Transcription</keyword>
<comment type="similarity">
    <text evidence="1">Belongs to the mTERF family.</text>
</comment>
<evidence type="ECO:0000256" key="1">
    <source>
        <dbReference type="ARBA" id="ARBA00007692"/>
    </source>
</evidence>
<accession>A0A9Q1Q9T6</accession>
<dbReference type="InterPro" id="IPR038538">
    <property type="entry name" value="MTERF_sf"/>
</dbReference>
<evidence type="ECO:0000256" key="3">
    <source>
        <dbReference type="ARBA" id="ARBA00022946"/>
    </source>
</evidence>
<keyword evidence="5" id="KW-1185">Reference proteome</keyword>
<dbReference type="Gene3D" id="1.25.70.10">
    <property type="entry name" value="Transcription termination factor 3, mitochondrial"/>
    <property type="match status" value="2"/>
</dbReference>
<dbReference type="Pfam" id="PF02536">
    <property type="entry name" value="mTERF"/>
    <property type="match status" value="2"/>
</dbReference>
<proteinExistence type="inferred from homology"/>
<dbReference type="AlphaFoldDB" id="A0A9Q1Q9T6"/>
<dbReference type="Proteomes" id="UP001153076">
    <property type="component" value="Unassembled WGS sequence"/>
</dbReference>